<protein>
    <recommendedName>
        <fullName evidence="1">PPC domain-containing protein</fullName>
    </recommendedName>
</protein>
<dbReference type="AlphaFoldDB" id="X1L265"/>
<feature type="domain" description="PPC" evidence="1">
    <location>
        <begin position="6"/>
        <end position="49"/>
    </location>
</feature>
<sequence>MKACEGRIGRVFVIRLEDGDVVPYCIERFAEENGVSVGQAILVGGIGGG</sequence>
<dbReference type="InterPro" id="IPR005175">
    <property type="entry name" value="PPC_dom"/>
</dbReference>
<dbReference type="PROSITE" id="PS51742">
    <property type="entry name" value="PPC"/>
    <property type="match status" value="1"/>
</dbReference>
<dbReference type="Gene3D" id="3.30.1330.80">
    <property type="entry name" value="Hypothetical protein, similar to alpha- acetolactate decarboxylase, domain 2"/>
    <property type="match status" value="1"/>
</dbReference>
<accession>X1L265</accession>
<dbReference type="SUPFAM" id="SSF117856">
    <property type="entry name" value="AF0104/ALDC/Ptd012-like"/>
    <property type="match status" value="1"/>
</dbReference>
<organism evidence="2">
    <name type="scientific">marine sediment metagenome</name>
    <dbReference type="NCBI Taxonomy" id="412755"/>
    <lineage>
        <taxon>unclassified sequences</taxon>
        <taxon>metagenomes</taxon>
        <taxon>ecological metagenomes</taxon>
    </lineage>
</organism>
<evidence type="ECO:0000259" key="1">
    <source>
        <dbReference type="PROSITE" id="PS51742"/>
    </source>
</evidence>
<comment type="caution">
    <text evidence="2">The sequence shown here is derived from an EMBL/GenBank/DDBJ whole genome shotgun (WGS) entry which is preliminary data.</text>
</comment>
<dbReference type="EMBL" id="BARV01009164">
    <property type="protein sequence ID" value="GAI13048.1"/>
    <property type="molecule type" value="Genomic_DNA"/>
</dbReference>
<feature type="non-terminal residue" evidence="2">
    <location>
        <position position="49"/>
    </location>
</feature>
<evidence type="ECO:0000313" key="2">
    <source>
        <dbReference type="EMBL" id="GAI13048.1"/>
    </source>
</evidence>
<reference evidence="2" key="1">
    <citation type="journal article" date="2014" name="Front. Microbiol.">
        <title>High frequency of phylogenetically diverse reductive dehalogenase-homologous genes in deep subseafloor sedimentary metagenomes.</title>
        <authorList>
            <person name="Kawai M."/>
            <person name="Futagami T."/>
            <person name="Toyoda A."/>
            <person name="Takaki Y."/>
            <person name="Nishi S."/>
            <person name="Hori S."/>
            <person name="Arai W."/>
            <person name="Tsubouchi T."/>
            <person name="Morono Y."/>
            <person name="Uchiyama I."/>
            <person name="Ito T."/>
            <person name="Fujiyama A."/>
            <person name="Inagaki F."/>
            <person name="Takami H."/>
        </authorList>
    </citation>
    <scope>NUCLEOTIDE SEQUENCE</scope>
    <source>
        <strain evidence="2">Expedition CK06-06</strain>
    </source>
</reference>
<gene>
    <name evidence="2" type="ORF">S06H3_18168</name>
</gene>
<proteinExistence type="predicted"/>
<name>X1L265_9ZZZZ</name>